<comment type="caution">
    <text evidence="3">The sequence shown here is derived from an EMBL/GenBank/DDBJ whole genome shotgun (WGS) entry which is preliminary data.</text>
</comment>
<feature type="region of interest" description="Disordered" evidence="1">
    <location>
        <begin position="24"/>
        <end position="59"/>
    </location>
</feature>
<accession>A0A2W5I9I0</accession>
<protein>
    <submittedName>
        <fullName evidence="3">Uncharacterized protein</fullName>
    </submittedName>
</protein>
<feature type="compositionally biased region" description="Low complexity" evidence="1">
    <location>
        <begin position="24"/>
        <end position="47"/>
    </location>
</feature>
<dbReference type="PROSITE" id="PS51257">
    <property type="entry name" value="PROKAR_LIPOPROTEIN"/>
    <property type="match status" value="1"/>
</dbReference>
<evidence type="ECO:0000313" key="3">
    <source>
        <dbReference type="EMBL" id="PZP88761.1"/>
    </source>
</evidence>
<organism evidence="3 4">
    <name type="scientific">Lawsonella clevelandensis</name>
    <dbReference type="NCBI Taxonomy" id="1528099"/>
    <lineage>
        <taxon>Bacteria</taxon>
        <taxon>Bacillati</taxon>
        <taxon>Actinomycetota</taxon>
        <taxon>Actinomycetes</taxon>
        <taxon>Mycobacteriales</taxon>
        <taxon>Lawsonellaceae</taxon>
        <taxon>Lawsonella</taxon>
    </lineage>
</organism>
<sequence length="151" mass="15766">MMNRRFTATSLVVLASAALLAGCHSSDSTDTTDSSTTTPSSSLSSPTKNPTDKHSARIPAAAAQNGVTHKCGVVEGQGTLYVKESTVPCTEAKGIINIYLRDSSIKHEGNASVAHLGDWTCSTSTAAVAKSDGYSLSCTRSRDPEMIVIPF</sequence>
<gene>
    <name evidence="3" type="ORF">DI579_05210</name>
</gene>
<evidence type="ECO:0000256" key="2">
    <source>
        <dbReference type="SAM" id="SignalP"/>
    </source>
</evidence>
<dbReference type="RefSeq" id="WP_290598647.1">
    <property type="nucleotide sequence ID" value="NZ_CAKZIO010000013.1"/>
</dbReference>
<evidence type="ECO:0000256" key="1">
    <source>
        <dbReference type="SAM" id="MobiDB-lite"/>
    </source>
</evidence>
<dbReference type="EMBL" id="QFOZ01000007">
    <property type="protein sequence ID" value="PZP88761.1"/>
    <property type="molecule type" value="Genomic_DNA"/>
</dbReference>
<reference evidence="3 4" key="1">
    <citation type="submission" date="2017-08" db="EMBL/GenBank/DDBJ databases">
        <title>Infants hospitalized years apart are colonized by the same room-sourced microbial strains.</title>
        <authorList>
            <person name="Brooks B."/>
            <person name="Olm M.R."/>
            <person name="Firek B.A."/>
            <person name="Baker R."/>
            <person name="Thomas B.C."/>
            <person name="Morowitz M.J."/>
            <person name="Banfield J.F."/>
        </authorList>
    </citation>
    <scope>NUCLEOTIDE SEQUENCE [LARGE SCALE GENOMIC DNA]</scope>
    <source>
        <strain evidence="3">S2_006_000_R1_57</strain>
    </source>
</reference>
<name>A0A2W5I9I0_9ACTN</name>
<dbReference type="Proteomes" id="UP000248606">
    <property type="component" value="Unassembled WGS sequence"/>
</dbReference>
<keyword evidence="2" id="KW-0732">Signal</keyword>
<dbReference type="AlphaFoldDB" id="A0A2W5I9I0"/>
<proteinExistence type="predicted"/>
<feature type="chain" id="PRO_5039500942" evidence="2">
    <location>
        <begin position="22"/>
        <end position="151"/>
    </location>
</feature>
<evidence type="ECO:0000313" key="4">
    <source>
        <dbReference type="Proteomes" id="UP000248606"/>
    </source>
</evidence>
<feature type="signal peptide" evidence="2">
    <location>
        <begin position="1"/>
        <end position="21"/>
    </location>
</feature>